<dbReference type="InterPro" id="IPR051681">
    <property type="entry name" value="Ser/Thr_Kinases-Pseudokinases"/>
</dbReference>
<keyword evidence="2" id="KW-0547">Nucleotide-binding</keyword>
<dbReference type="PANTHER" id="PTHR44329:SF288">
    <property type="entry name" value="MITOGEN-ACTIVATED PROTEIN KINASE KINASE KINASE 20"/>
    <property type="match status" value="1"/>
</dbReference>
<dbReference type="InterPro" id="IPR008271">
    <property type="entry name" value="Ser/Thr_kinase_AS"/>
</dbReference>
<evidence type="ECO:0000313" key="6">
    <source>
        <dbReference type="EMBL" id="KTB36253.1"/>
    </source>
</evidence>
<accession>A0A0W0FIV0</accession>
<keyword evidence="4" id="KW-0067">ATP-binding</keyword>
<feature type="domain" description="Protein kinase" evidence="5">
    <location>
        <begin position="141"/>
        <end position="382"/>
    </location>
</feature>
<dbReference type="GO" id="GO:0004674">
    <property type="term" value="F:protein serine/threonine kinase activity"/>
    <property type="evidence" value="ECO:0007669"/>
    <property type="project" value="TreeGrafter"/>
</dbReference>
<evidence type="ECO:0000256" key="3">
    <source>
        <dbReference type="ARBA" id="ARBA00022777"/>
    </source>
</evidence>
<name>A0A0W0FIV0_MONRR</name>
<protein>
    <recommendedName>
        <fullName evidence="5">Protein kinase domain-containing protein</fullName>
    </recommendedName>
</protein>
<gene>
    <name evidence="6" type="ORF">WG66_11207</name>
</gene>
<evidence type="ECO:0000256" key="2">
    <source>
        <dbReference type="ARBA" id="ARBA00022741"/>
    </source>
</evidence>
<dbReference type="InterPro" id="IPR044034">
    <property type="entry name" value="NAC-like_UBA"/>
</dbReference>
<sequence length="686" mass="75165">MEEINSCGRSGDTEMAGEGTLSVTTTLTQGFMDDMLVDVDLYNHTTPGGAVGRIADEVPQFVESMRVLDFVDDILQDREEYQALLNVEATLAQSLLDLFQILSLRADLTPRRRASILKAMLRLSKCSGLCPSLLAVDGFEKDGGEPVASGGFCDIWKGRVGTEAVCLKIVRVYRDSDIKKILKESMREAIIWRQLDHPNLLPFHGLYRQGSRICLISPWMAGGSLTQFLRDSYSSVEYETLVWDIASGLSHLHERKIVHADLKGDNILITSHGRACIADFGLSRLVDSQILAISSTGVTAGTSDIYAFGCVCYEVYSHHLPFHDLRNDGAVILHVHLGKRPIRPENAELKDSIWSFIERCWDSEPSRRPLSAHLGNELKDALGGKAVPSPAPDWDQASLSANIWSKLRQDIYDWKDVEGYLERSAMRVGVKHLEDTNSTTQPLAVQLPALLLPTGDPIPLESISDSQIPDEDENALHETGVHPTDVQLVMTKVDCSRARAIEALRECGGALIDAITVVESESNDTGVDPRDVDLVMTQVKCSRGKAIHILRVYGNPSMAIMAASESDAAGVYMGDIDRVLARVQCSRETAVKFIRASGGNLVKAIVAASEFHDSGVDPGDINQAIIAASELHETGVNPGDVKTMMRLFACSKEAAIMALRQSDGDLLEATQQITSWLWQGCARIDL</sequence>
<proteinExistence type="predicted"/>
<dbReference type="PROSITE" id="PS50011">
    <property type="entry name" value="PROTEIN_KINASE_DOM"/>
    <property type="match status" value="1"/>
</dbReference>
<dbReference type="SMART" id="SM00220">
    <property type="entry name" value="S_TKc"/>
    <property type="match status" value="1"/>
</dbReference>
<dbReference type="SUPFAM" id="SSF56112">
    <property type="entry name" value="Protein kinase-like (PK-like)"/>
    <property type="match status" value="1"/>
</dbReference>
<dbReference type="InterPro" id="IPR000719">
    <property type="entry name" value="Prot_kinase_dom"/>
</dbReference>
<keyword evidence="1" id="KW-0808">Transferase</keyword>
<dbReference type="PROSITE" id="PS00108">
    <property type="entry name" value="PROTEIN_KINASE_ST"/>
    <property type="match status" value="1"/>
</dbReference>
<evidence type="ECO:0000313" key="7">
    <source>
        <dbReference type="Proteomes" id="UP000054988"/>
    </source>
</evidence>
<dbReference type="AlphaFoldDB" id="A0A0W0FIV0"/>
<evidence type="ECO:0000256" key="4">
    <source>
        <dbReference type="ARBA" id="ARBA00022840"/>
    </source>
</evidence>
<dbReference type="PANTHER" id="PTHR44329">
    <property type="entry name" value="SERINE/THREONINE-PROTEIN KINASE TNNI3K-RELATED"/>
    <property type="match status" value="1"/>
</dbReference>
<dbReference type="Pfam" id="PF07714">
    <property type="entry name" value="PK_Tyr_Ser-Thr"/>
    <property type="match status" value="1"/>
</dbReference>
<evidence type="ECO:0000256" key="1">
    <source>
        <dbReference type="ARBA" id="ARBA00022679"/>
    </source>
</evidence>
<dbReference type="Pfam" id="PF19026">
    <property type="entry name" value="UBA_HYPK"/>
    <property type="match status" value="1"/>
</dbReference>
<dbReference type="Gene3D" id="1.10.8.10">
    <property type="entry name" value="DNA helicase RuvA subunit, C-terminal domain"/>
    <property type="match status" value="2"/>
</dbReference>
<dbReference type="eggNOG" id="KOG0192">
    <property type="taxonomic scope" value="Eukaryota"/>
</dbReference>
<dbReference type="InterPro" id="IPR011009">
    <property type="entry name" value="Kinase-like_dom_sf"/>
</dbReference>
<dbReference type="EMBL" id="LATX01001919">
    <property type="protein sequence ID" value="KTB36253.1"/>
    <property type="molecule type" value="Genomic_DNA"/>
</dbReference>
<dbReference type="Proteomes" id="UP000054988">
    <property type="component" value="Unassembled WGS sequence"/>
</dbReference>
<evidence type="ECO:0000259" key="5">
    <source>
        <dbReference type="PROSITE" id="PS50011"/>
    </source>
</evidence>
<dbReference type="GO" id="GO:0005524">
    <property type="term" value="F:ATP binding"/>
    <property type="evidence" value="ECO:0007669"/>
    <property type="project" value="UniProtKB-KW"/>
</dbReference>
<comment type="caution">
    <text evidence="6">The sequence shown here is derived from an EMBL/GenBank/DDBJ whole genome shotgun (WGS) entry which is preliminary data.</text>
</comment>
<organism evidence="6 7">
    <name type="scientific">Moniliophthora roreri</name>
    <name type="common">Frosty pod rot fungus</name>
    <name type="synonym">Monilia roreri</name>
    <dbReference type="NCBI Taxonomy" id="221103"/>
    <lineage>
        <taxon>Eukaryota</taxon>
        <taxon>Fungi</taxon>
        <taxon>Dikarya</taxon>
        <taxon>Basidiomycota</taxon>
        <taxon>Agaricomycotina</taxon>
        <taxon>Agaricomycetes</taxon>
        <taxon>Agaricomycetidae</taxon>
        <taxon>Agaricales</taxon>
        <taxon>Marasmiineae</taxon>
        <taxon>Marasmiaceae</taxon>
        <taxon>Moniliophthora</taxon>
    </lineage>
</organism>
<dbReference type="Gene3D" id="1.10.510.10">
    <property type="entry name" value="Transferase(Phosphotransferase) domain 1"/>
    <property type="match status" value="1"/>
</dbReference>
<dbReference type="InterPro" id="IPR001245">
    <property type="entry name" value="Ser-Thr/Tyr_kinase_cat_dom"/>
</dbReference>
<keyword evidence="3" id="KW-0418">Kinase</keyword>
<reference evidence="6 7" key="1">
    <citation type="submission" date="2015-12" db="EMBL/GenBank/DDBJ databases">
        <title>Draft genome sequence of Moniliophthora roreri, the causal agent of frosty pod rot of cacao.</title>
        <authorList>
            <person name="Aime M.C."/>
            <person name="Diaz-Valderrama J.R."/>
            <person name="Kijpornyongpan T."/>
            <person name="Phillips-Mora W."/>
        </authorList>
    </citation>
    <scope>NUCLEOTIDE SEQUENCE [LARGE SCALE GENOMIC DNA]</scope>
    <source>
        <strain evidence="6 7">MCA 2952</strain>
    </source>
</reference>